<feature type="compositionally biased region" description="Basic and acidic residues" evidence="1">
    <location>
        <begin position="9"/>
        <end position="29"/>
    </location>
</feature>
<feature type="region of interest" description="Disordered" evidence="1">
    <location>
        <begin position="1"/>
        <end position="29"/>
    </location>
</feature>
<evidence type="ECO:0000313" key="2">
    <source>
        <dbReference type="EMBL" id="GGM23035.1"/>
    </source>
</evidence>
<reference evidence="2" key="2">
    <citation type="submission" date="2020-09" db="EMBL/GenBank/DDBJ databases">
        <authorList>
            <person name="Sun Q."/>
            <person name="Ohkuma M."/>
        </authorList>
    </citation>
    <scope>NUCLEOTIDE SEQUENCE</scope>
    <source>
        <strain evidence="2">JCM 3051</strain>
    </source>
</reference>
<dbReference type="AlphaFoldDB" id="A0A8H9L300"/>
<dbReference type="Proteomes" id="UP000655589">
    <property type="component" value="Unassembled WGS sequence"/>
</dbReference>
<evidence type="ECO:0000313" key="3">
    <source>
        <dbReference type="Proteomes" id="UP000655589"/>
    </source>
</evidence>
<comment type="caution">
    <text evidence="2">The sequence shown here is derived from an EMBL/GenBank/DDBJ whole genome shotgun (WGS) entry which is preliminary data.</text>
</comment>
<accession>A0A8H9L300</accession>
<keyword evidence="3" id="KW-1185">Reference proteome</keyword>
<name>A0A8H9L300_9MICO</name>
<protein>
    <submittedName>
        <fullName evidence="2">Uncharacterized protein</fullName>
    </submittedName>
</protein>
<proteinExistence type="predicted"/>
<sequence length="59" mass="6581">MRVPPPGVDPDRGGEPHVGELFTDRETESEAFKSALASFRRRLDHEDETGPARHKVLAL</sequence>
<organism evidence="2 3">
    <name type="scientific">Promicromonospora citrea</name>
    <dbReference type="NCBI Taxonomy" id="43677"/>
    <lineage>
        <taxon>Bacteria</taxon>
        <taxon>Bacillati</taxon>
        <taxon>Actinomycetota</taxon>
        <taxon>Actinomycetes</taxon>
        <taxon>Micrococcales</taxon>
        <taxon>Promicromonosporaceae</taxon>
        <taxon>Promicromonospora</taxon>
    </lineage>
</organism>
<dbReference type="EMBL" id="BMPT01000006">
    <property type="protein sequence ID" value="GGM23035.1"/>
    <property type="molecule type" value="Genomic_DNA"/>
</dbReference>
<evidence type="ECO:0000256" key="1">
    <source>
        <dbReference type="SAM" id="MobiDB-lite"/>
    </source>
</evidence>
<gene>
    <name evidence="2" type="ORF">GCM10010102_18450</name>
</gene>
<reference evidence="2" key="1">
    <citation type="journal article" date="2014" name="Int. J. Syst. Evol. Microbiol.">
        <title>Complete genome sequence of Corynebacterium casei LMG S-19264T (=DSM 44701T), isolated from a smear-ripened cheese.</title>
        <authorList>
            <consortium name="US DOE Joint Genome Institute (JGI-PGF)"/>
            <person name="Walter F."/>
            <person name="Albersmeier A."/>
            <person name="Kalinowski J."/>
            <person name="Ruckert C."/>
        </authorList>
    </citation>
    <scope>NUCLEOTIDE SEQUENCE</scope>
    <source>
        <strain evidence="2">JCM 3051</strain>
    </source>
</reference>